<evidence type="ECO:0000313" key="1">
    <source>
        <dbReference type="EMBL" id="KKK49201.1"/>
    </source>
</evidence>
<name>A0A0F8YM86_9ZZZZ</name>
<gene>
    <name evidence="1" type="ORF">LCGC14_3137450</name>
</gene>
<reference evidence="1" key="1">
    <citation type="journal article" date="2015" name="Nature">
        <title>Complex archaea that bridge the gap between prokaryotes and eukaryotes.</title>
        <authorList>
            <person name="Spang A."/>
            <person name="Saw J.H."/>
            <person name="Jorgensen S.L."/>
            <person name="Zaremba-Niedzwiedzka K."/>
            <person name="Martijn J."/>
            <person name="Lind A.E."/>
            <person name="van Eijk R."/>
            <person name="Schleper C."/>
            <person name="Guy L."/>
            <person name="Ettema T.J."/>
        </authorList>
    </citation>
    <scope>NUCLEOTIDE SEQUENCE</scope>
</reference>
<dbReference type="AlphaFoldDB" id="A0A0F8YM86"/>
<accession>A0A0F8YM86</accession>
<protein>
    <submittedName>
        <fullName evidence="1">Uncharacterized protein</fullName>
    </submittedName>
</protein>
<proteinExistence type="predicted"/>
<comment type="caution">
    <text evidence="1">The sequence shown here is derived from an EMBL/GenBank/DDBJ whole genome shotgun (WGS) entry which is preliminary data.</text>
</comment>
<dbReference type="EMBL" id="LAZR01068670">
    <property type="protein sequence ID" value="KKK49201.1"/>
    <property type="molecule type" value="Genomic_DNA"/>
</dbReference>
<organism evidence="1">
    <name type="scientific">marine sediment metagenome</name>
    <dbReference type="NCBI Taxonomy" id="412755"/>
    <lineage>
        <taxon>unclassified sequences</taxon>
        <taxon>metagenomes</taxon>
        <taxon>ecological metagenomes</taxon>
    </lineage>
</organism>
<sequence length="60" mass="7131">MEAFKKWRKENTYSEICGHEWHNGAELAWRACAEWFYSKLGHSEEDGELKDLIEQELGDK</sequence>